<dbReference type="Proteomes" id="UP000249248">
    <property type="component" value="Unassembled WGS sequence"/>
</dbReference>
<sequence length="149" mass="17302">MVEDIFFDNLDLNAYIHLTRLFPMKLEKYKFYCPKCDQELDIAGQIHLKTERENGDKGDMYLNTSFGTYSYKHVPDVVFQKSELVKFSCPKCLETIHSKAHPNYALLTMRVENKFDFEILFSRQAGIHKTYIVTEDGVESYGEHASTGL</sequence>
<gene>
    <name evidence="1" type="ORF">DNU06_06525</name>
</gene>
<keyword evidence="2" id="KW-1185">Reference proteome</keyword>
<evidence type="ECO:0000313" key="2">
    <source>
        <dbReference type="Proteomes" id="UP000249248"/>
    </source>
</evidence>
<reference evidence="1 2" key="1">
    <citation type="submission" date="2018-06" db="EMBL/GenBank/DDBJ databases">
        <title>The draft genome sequence of Crocinitomix sp. SM1701.</title>
        <authorList>
            <person name="Zhang X."/>
        </authorList>
    </citation>
    <scope>NUCLEOTIDE SEQUENCE [LARGE SCALE GENOMIC DNA]</scope>
    <source>
        <strain evidence="1 2">SM1701</strain>
    </source>
</reference>
<proteinExistence type="predicted"/>
<organism evidence="1 2">
    <name type="scientific">Putridiphycobacter roseus</name>
    <dbReference type="NCBI Taxonomy" id="2219161"/>
    <lineage>
        <taxon>Bacteria</taxon>
        <taxon>Pseudomonadati</taxon>
        <taxon>Bacteroidota</taxon>
        <taxon>Flavobacteriia</taxon>
        <taxon>Flavobacteriales</taxon>
        <taxon>Crocinitomicaceae</taxon>
        <taxon>Putridiphycobacter</taxon>
    </lineage>
</organism>
<protein>
    <submittedName>
        <fullName evidence="1">Uncharacterized protein</fullName>
    </submittedName>
</protein>
<evidence type="ECO:0000313" key="1">
    <source>
        <dbReference type="EMBL" id="PZE17478.1"/>
    </source>
</evidence>
<accession>A0A2W1NS46</accession>
<name>A0A2W1NS46_9FLAO</name>
<dbReference type="AlphaFoldDB" id="A0A2W1NS46"/>
<dbReference type="EMBL" id="QKSB01000003">
    <property type="protein sequence ID" value="PZE17478.1"/>
    <property type="molecule type" value="Genomic_DNA"/>
</dbReference>
<comment type="caution">
    <text evidence="1">The sequence shown here is derived from an EMBL/GenBank/DDBJ whole genome shotgun (WGS) entry which is preliminary data.</text>
</comment>